<dbReference type="PROSITE" id="PS50076">
    <property type="entry name" value="DNAJ_2"/>
    <property type="match status" value="1"/>
</dbReference>
<dbReference type="InterPro" id="IPR044713">
    <property type="entry name" value="DNJA1/2-like"/>
</dbReference>
<dbReference type="Pfam" id="PF00226">
    <property type="entry name" value="DnaJ"/>
    <property type="match status" value="1"/>
</dbReference>
<dbReference type="PROSITE" id="PS51188">
    <property type="entry name" value="ZF_CR"/>
    <property type="match status" value="1"/>
</dbReference>
<dbReference type="SUPFAM" id="SSF57938">
    <property type="entry name" value="DnaJ/Hsp40 cysteine-rich domain"/>
    <property type="match status" value="1"/>
</dbReference>
<dbReference type="InterPro" id="IPR036410">
    <property type="entry name" value="HSP_DnaJ_Cys-rich_dom_sf"/>
</dbReference>
<dbReference type="GO" id="GO:0008270">
    <property type="term" value="F:zinc ion binding"/>
    <property type="evidence" value="ECO:0007669"/>
    <property type="project" value="UniProtKB-KW"/>
</dbReference>
<keyword evidence="3 6" id="KW-0863">Zinc-finger</keyword>
<dbReference type="InterPro" id="IPR001623">
    <property type="entry name" value="DnaJ_domain"/>
</dbReference>
<dbReference type="PRINTS" id="PR00625">
    <property type="entry name" value="JDOMAIN"/>
</dbReference>
<dbReference type="SUPFAM" id="SSF46565">
    <property type="entry name" value="Chaperone J-domain"/>
    <property type="match status" value="1"/>
</dbReference>
<protein>
    <submittedName>
        <fullName evidence="9">Uncharacterized protein</fullName>
    </submittedName>
</protein>
<dbReference type="OrthoDB" id="550424at2759"/>
<keyword evidence="1 6" id="KW-0479">Metal-binding</keyword>
<dbReference type="Gene3D" id="1.10.287.110">
    <property type="entry name" value="DnaJ domain"/>
    <property type="match status" value="1"/>
</dbReference>
<gene>
    <name evidence="9" type="ORF">CANVERA_P0475</name>
</gene>
<dbReference type="InterPro" id="IPR018253">
    <property type="entry name" value="DnaJ_domain_CS"/>
</dbReference>
<dbReference type="Pfam" id="PF00684">
    <property type="entry name" value="DnaJ_CXXCXGXG"/>
    <property type="match status" value="1"/>
</dbReference>
<accession>A0A9W4XJH0</accession>
<evidence type="ECO:0000259" key="8">
    <source>
        <dbReference type="PROSITE" id="PS51188"/>
    </source>
</evidence>
<feature type="domain" description="CR-type" evidence="8">
    <location>
        <begin position="161"/>
        <end position="242"/>
    </location>
</feature>
<evidence type="ECO:0000256" key="6">
    <source>
        <dbReference type="PROSITE-ProRule" id="PRU00546"/>
    </source>
</evidence>
<dbReference type="FunFam" id="2.60.260.20:FF:000003">
    <property type="entry name" value="DnaJ subfamily A member 2"/>
    <property type="match status" value="1"/>
</dbReference>
<dbReference type="SMART" id="SM00271">
    <property type="entry name" value="DnaJ"/>
    <property type="match status" value="1"/>
</dbReference>
<dbReference type="AlphaFoldDB" id="A0A9W4XJH0"/>
<keyword evidence="4 6" id="KW-0862">Zinc</keyword>
<evidence type="ECO:0000313" key="10">
    <source>
        <dbReference type="Proteomes" id="UP001152885"/>
    </source>
</evidence>
<dbReference type="CDD" id="cd10747">
    <property type="entry name" value="DnaJ_C"/>
    <property type="match status" value="1"/>
</dbReference>
<dbReference type="PROSITE" id="PS00636">
    <property type="entry name" value="DNAJ_1"/>
    <property type="match status" value="1"/>
</dbReference>
<keyword evidence="2" id="KW-0677">Repeat</keyword>
<dbReference type="Gene3D" id="2.60.260.20">
    <property type="entry name" value="Urease metallochaperone UreE, N-terminal domain"/>
    <property type="match status" value="2"/>
</dbReference>
<evidence type="ECO:0000256" key="1">
    <source>
        <dbReference type="ARBA" id="ARBA00022723"/>
    </source>
</evidence>
<reference evidence="9" key="1">
    <citation type="submission" date="2022-12" db="EMBL/GenBank/DDBJ databases">
        <authorList>
            <person name="Brejova B."/>
        </authorList>
    </citation>
    <scope>NUCLEOTIDE SEQUENCE</scope>
</reference>
<dbReference type="GO" id="GO:0051082">
    <property type="term" value="F:unfolded protein binding"/>
    <property type="evidence" value="ECO:0007669"/>
    <property type="project" value="InterPro"/>
</dbReference>
<dbReference type="Proteomes" id="UP001152885">
    <property type="component" value="Unassembled WGS sequence"/>
</dbReference>
<name>A0A9W4XJH0_9ASCO</name>
<dbReference type="PANTHER" id="PTHR43888">
    <property type="entry name" value="DNAJ-LIKE-2, ISOFORM A-RELATED"/>
    <property type="match status" value="1"/>
</dbReference>
<feature type="domain" description="J" evidence="7">
    <location>
        <begin position="2"/>
        <end position="67"/>
    </location>
</feature>
<proteinExistence type="predicted"/>
<dbReference type="InterPro" id="IPR002939">
    <property type="entry name" value="DnaJ_C"/>
</dbReference>
<feature type="zinc finger region" description="CR-type" evidence="6">
    <location>
        <begin position="161"/>
        <end position="242"/>
    </location>
</feature>
<comment type="caution">
    <text evidence="9">The sequence shown here is derived from an EMBL/GenBank/DDBJ whole genome shotgun (WGS) entry which is preliminary data.</text>
</comment>
<dbReference type="InterPro" id="IPR001305">
    <property type="entry name" value="HSP_DnaJ_Cys-rich_dom"/>
</dbReference>
<dbReference type="EMBL" id="CANTUO010000001">
    <property type="protein sequence ID" value="CAI5755958.1"/>
    <property type="molecule type" value="Genomic_DNA"/>
</dbReference>
<sequence length="414" mass="47225">MDLYRILQVSSNSTLEEISRSYKKLALKYHPDKNNQDEQLTEKFKSITRAYEILKDPKKRSIYDRHGIQGLEGITTTESPKQQPTTRFRNDYDIFSSVFEDINSMFSRHHQSMFNQASNFPQFSTSNMKKHVEPLPKSTKVYTSDDIYHTTEVTLQDLYFGKIIKLSLPKSMKCQKCNGFGGLNPQTCRVCQGSGQVLITYFNQFSQMRQNETCSPCQGNGIYIAPQNKCLQCNGIGYIQDTKIISANVLPGSKNGDKIILKNESDEGRNVIPGDVILKIREKPHPEFMRDGNDLIKTIQIDLSVAIGGGPIFFNHLNGKFIKTIVEPTIQYDDIKIIEDYGMPIKQQPSLKGDLILKFQIKIPTLKEIPNLSKLIENLPKTKPVLPVDSEINEVVLTDPSSTRFKKRRIYDEI</sequence>
<dbReference type="FunFam" id="2.10.230.10:FF:000001">
    <property type="entry name" value="DnaJ subfamily A member 2"/>
    <property type="match status" value="1"/>
</dbReference>
<dbReference type="InterPro" id="IPR036869">
    <property type="entry name" value="J_dom_sf"/>
</dbReference>
<dbReference type="Pfam" id="PF01556">
    <property type="entry name" value="DnaJ_C"/>
    <property type="match status" value="1"/>
</dbReference>
<dbReference type="CDD" id="cd10719">
    <property type="entry name" value="DnaJ_zf"/>
    <property type="match status" value="1"/>
</dbReference>
<evidence type="ECO:0000313" key="9">
    <source>
        <dbReference type="EMBL" id="CAI5755958.1"/>
    </source>
</evidence>
<evidence type="ECO:0000259" key="7">
    <source>
        <dbReference type="PROSITE" id="PS50076"/>
    </source>
</evidence>
<keyword evidence="10" id="KW-1185">Reference proteome</keyword>
<dbReference type="SUPFAM" id="SSF49493">
    <property type="entry name" value="HSP40/DnaJ peptide-binding domain"/>
    <property type="match status" value="2"/>
</dbReference>
<dbReference type="InterPro" id="IPR008971">
    <property type="entry name" value="HSP40/DnaJ_pept-bd"/>
</dbReference>
<keyword evidence="5" id="KW-0143">Chaperone</keyword>
<dbReference type="CDD" id="cd06257">
    <property type="entry name" value="DnaJ"/>
    <property type="match status" value="1"/>
</dbReference>
<dbReference type="GO" id="GO:0006457">
    <property type="term" value="P:protein folding"/>
    <property type="evidence" value="ECO:0007669"/>
    <property type="project" value="InterPro"/>
</dbReference>
<evidence type="ECO:0000256" key="2">
    <source>
        <dbReference type="ARBA" id="ARBA00022737"/>
    </source>
</evidence>
<evidence type="ECO:0000256" key="3">
    <source>
        <dbReference type="ARBA" id="ARBA00022771"/>
    </source>
</evidence>
<evidence type="ECO:0000256" key="4">
    <source>
        <dbReference type="ARBA" id="ARBA00022833"/>
    </source>
</evidence>
<organism evidence="9 10">
    <name type="scientific">Candida verbasci</name>
    <dbReference type="NCBI Taxonomy" id="1227364"/>
    <lineage>
        <taxon>Eukaryota</taxon>
        <taxon>Fungi</taxon>
        <taxon>Dikarya</taxon>
        <taxon>Ascomycota</taxon>
        <taxon>Saccharomycotina</taxon>
        <taxon>Pichiomycetes</taxon>
        <taxon>Debaryomycetaceae</taxon>
        <taxon>Candida/Lodderomyces clade</taxon>
        <taxon>Candida</taxon>
    </lineage>
</organism>
<dbReference type="GO" id="GO:0030544">
    <property type="term" value="F:Hsp70 protein binding"/>
    <property type="evidence" value="ECO:0007669"/>
    <property type="project" value="InterPro"/>
</dbReference>
<dbReference type="Gene3D" id="2.10.230.10">
    <property type="entry name" value="Heat shock protein DnaJ, cysteine-rich domain"/>
    <property type="match status" value="1"/>
</dbReference>
<evidence type="ECO:0000256" key="5">
    <source>
        <dbReference type="ARBA" id="ARBA00023186"/>
    </source>
</evidence>